<dbReference type="EMBL" id="MUYA01000008">
    <property type="protein sequence ID" value="OOR98877.1"/>
    <property type="molecule type" value="Genomic_DNA"/>
</dbReference>
<dbReference type="InterPro" id="IPR027417">
    <property type="entry name" value="P-loop_NTPase"/>
</dbReference>
<keyword evidence="2" id="KW-0378">Hydrolase</keyword>
<dbReference type="InterPro" id="IPR014818">
    <property type="entry name" value="Phage/plasmid_primase_P4_C"/>
</dbReference>
<accession>A0A1T0ARA6</accession>
<name>A0A1T0ARA6_9PAST</name>
<reference evidence="5 6" key="1">
    <citation type="submission" date="2017-02" db="EMBL/GenBank/DDBJ databases">
        <title>Draft genome sequence of Haemophilus paracuniculus CCUG 43573 type strain.</title>
        <authorList>
            <person name="Engstrom-Jakobsson H."/>
            <person name="Salva-Serra F."/>
            <person name="Thorell K."/>
            <person name="Gonzales-Siles L."/>
            <person name="Karlsson R."/>
            <person name="Boulund F."/>
            <person name="Engstrand L."/>
            <person name="Kristiansson E."/>
            <person name="Moore E."/>
        </authorList>
    </citation>
    <scope>NUCLEOTIDE SEQUENCE [LARGE SCALE GENOMIC DNA]</scope>
    <source>
        <strain evidence="5 6">CCUG 43573</strain>
    </source>
</reference>
<feature type="domain" description="SF3 helicase" evidence="4">
    <location>
        <begin position="305"/>
        <end position="473"/>
    </location>
</feature>
<dbReference type="Gene3D" id="3.40.50.300">
    <property type="entry name" value="P-loop containing nucleotide triphosphate hydrolases"/>
    <property type="match status" value="1"/>
</dbReference>
<dbReference type="SMART" id="SM00885">
    <property type="entry name" value="D5_N"/>
    <property type="match status" value="1"/>
</dbReference>
<proteinExistence type="predicted"/>
<evidence type="ECO:0000313" key="6">
    <source>
        <dbReference type="Proteomes" id="UP000190867"/>
    </source>
</evidence>
<evidence type="ECO:0000256" key="3">
    <source>
        <dbReference type="ARBA" id="ARBA00022840"/>
    </source>
</evidence>
<keyword evidence="1" id="KW-0547">Nucleotide-binding</keyword>
<dbReference type="InterPro" id="IPR045455">
    <property type="entry name" value="NrS-1_pol-like_helicase"/>
</dbReference>
<dbReference type="InterPro" id="IPR014015">
    <property type="entry name" value="Helicase_SF3_DNA-vir"/>
</dbReference>
<dbReference type="Pfam" id="PF08706">
    <property type="entry name" value="D5_N"/>
    <property type="match status" value="1"/>
</dbReference>
<comment type="caution">
    <text evidence="5">The sequence shown here is derived from an EMBL/GenBank/DDBJ whole genome shotgun (WGS) entry which is preliminary data.</text>
</comment>
<dbReference type="PANTHER" id="PTHR35372">
    <property type="entry name" value="ATP BINDING PROTEIN-RELATED"/>
    <property type="match status" value="1"/>
</dbReference>
<dbReference type="Pfam" id="PF19263">
    <property type="entry name" value="DUF5906"/>
    <property type="match status" value="1"/>
</dbReference>
<dbReference type="Proteomes" id="UP000190867">
    <property type="component" value="Unassembled WGS sequence"/>
</dbReference>
<organism evidence="5 6">
    <name type="scientific">Haemophilus paracuniculus</name>
    <dbReference type="NCBI Taxonomy" id="734"/>
    <lineage>
        <taxon>Bacteria</taxon>
        <taxon>Pseudomonadati</taxon>
        <taxon>Pseudomonadota</taxon>
        <taxon>Gammaproteobacteria</taxon>
        <taxon>Pasteurellales</taxon>
        <taxon>Pasteurellaceae</taxon>
        <taxon>Haemophilus</taxon>
    </lineage>
</organism>
<dbReference type="PANTHER" id="PTHR35372:SF2">
    <property type="entry name" value="SF3 HELICASE DOMAIN-CONTAINING PROTEIN"/>
    <property type="match status" value="1"/>
</dbReference>
<dbReference type="InterPro" id="IPR036388">
    <property type="entry name" value="WH-like_DNA-bd_sf"/>
</dbReference>
<dbReference type="GO" id="GO:0016787">
    <property type="term" value="F:hydrolase activity"/>
    <property type="evidence" value="ECO:0007669"/>
    <property type="project" value="UniProtKB-KW"/>
</dbReference>
<evidence type="ECO:0000313" key="5">
    <source>
        <dbReference type="EMBL" id="OOR98877.1"/>
    </source>
</evidence>
<evidence type="ECO:0000259" key="4">
    <source>
        <dbReference type="PROSITE" id="PS51206"/>
    </source>
</evidence>
<dbReference type="Gene3D" id="1.10.10.10">
    <property type="entry name" value="Winged helix-like DNA-binding domain superfamily/Winged helix DNA-binding domain"/>
    <property type="match status" value="1"/>
</dbReference>
<dbReference type="PROSITE" id="PS51206">
    <property type="entry name" value="SF3_HELICASE_1"/>
    <property type="match status" value="1"/>
</dbReference>
<dbReference type="RefSeq" id="WP_078237021.1">
    <property type="nucleotide sequence ID" value="NZ_MUYA01000008.1"/>
</dbReference>
<dbReference type="GO" id="GO:0005524">
    <property type="term" value="F:ATP binding"/>
    <property type="evidence" value="ECO:0007669"/>
    <property type="project" value="UniProtKB-KW"/>
</dbReference>
<dbReference type="OrthoDB" id="784829at2"/>
<protein>
    <submittedName>
        <fullName evidence="5">DNA primase</fullName>
    </submittedName>
</protein>
<keyword evidence="6" id="KW-1185">Reference proteome</keyword>
<sequence>MKKIPSLKELSKQKPDPQTEIFLLIGENVWSFYRKDPRDARTNGQGDGWKLLADLINSGNPNRYQEIPLILDPRELDNVFTLELAPPQSEIMSVIDTGQFFKVKDNVQGANVRENQEHLSNICLQIAKTTKIKNLFLRDNLGQLLEDLSGYLDRIRKNEAMLPQKFTPETVELDADTLEKETASRKAAYFYKWLNQPLSFHSQQKKIYQFGGKCWKEIDDNVLQRKIKDFFNEYEADYRSVDNLNRIIACLSVDLPLFAQTEPNLLAFNNGVLNKNTLEFLPHSKDYYLTGFNPCDYLETQTPTPNFDKWLDFISNNDEDRKRSLLAGLYMILNNRNDWELTLELIGEPGGGKSVYLEVGKMLSGEGNHEAITLEILNEDKARDIILNKTFLYSSDQSRYIGDASIFKKISSGEEITFNPKNKPSFNAPVKAILAICSNTLPIYKNDGGGMERRRVVFPFTRSLDENDRDPDLVKKMKSELGGIIRKIYDTFPQADEAKKALFRQKNSKEALELKRKNDHILEFIEEFELLPQVTTQGLVMGSNRGLPPFESQFIYDRLYWCYLLFCNTQGRNDKSILKPSDLMQELTQAFKTAGHKIRFATKTLGQRKLHTNVIFRDKSATIEKWRNM</sequence>
<keyword evidence="3" id="KW-0067">ATP-binding</keyword>
<dbReference type="InterPro" id="IPR051620">
    <property type="entry name" value="ORF904-like_C"/>
</dbReference>
<dbReference type="AlphaFoldDB" id="A0A1T0ARA6"/>
<evidence type="ECO:0000256" key="2">
    <source>
        <dbReference type="ARBA" id="ARBA00022801"/>
    </source>
</evidence>
<gene>
    <name evidence="5" type="ORF">B0187_06335</name>
</gene>
<evidence type="ECO:0000256" key="1">
    <source>
        <dbReference type="ARBA" id="ARBA00022741"/>
    </source>
</evidence>
<dbReference type="STRING" id="734.B0187_06335"/>